<evidence type="ECO:0000256" key="1">
    <source>
        <dbReference type="ARBA" id="ARBA00005051"/>
    </source>
</evidence>
<feature type="domain" description="7,8-dihydro-6-hydroxymethylpterin-pyrophosphokinase" evidence="8">
    <location>
        <begin position="85"/>
        <end position="96"/>
    </location>
</feature>
<keyword evidence="7" id="KW-0289">Folate biosynthesis</keyword>
<evidence type="ECO:0000313" key="10">
    <source>
        <dbReference type="Proteomes" id="UP000606935"/>
    </source>
</evidence>
<reference evidence="9" key="2">
    <citation type="submission" date="2020-09" db="EMBL/GenBank/DDBJ databases">
        <authorList>
            <person name="Sun Q."/>
            <person name="Zhou Y."/>
        </authorList>
    </citation>
    <scope>NUCLEOTIDE SEQUENCE</scope>
    <source>
        <strain evidence="9">CGMCC 1.7086</strain>
    </source>
</reference>
<evidence type="ECO:0000256" key="7">
    <source>
        <dbReference type="ARBA" id="ARBA00022909"/>
    </source>
</evidence>
<dbReference type="InterPro" id="IPR000550">
    <property type="entry name" value="Hppk"/>
</dbReference>
<dbReference type="SUPFAM" id="SSF55083">
    <property type="entry name" value="6-hydroxymethyl-7,8-dihydropterin pyrophosphokinase, HPPK"/>
    <property type="match status" value="1"/>
</dbReference>
<evidence type="ECO:0000256" key="4">
    <source>
        <dbReference type="ARBA" id="ARBA00022741"/>
    </source>
</evidence>
<dbReference type="InterPro" id="IPR035907">
    <property type="entry name" value="Hppk_sf"/>
</dbReference>
<dbReference type="RefSeq" id="WP_188688998.1">
    <property type="nucleotide sequence ID" value="NZ_BMLS01000001.1"/>
</dbReference>
<dbReference type="AlphaFoldDB" id="A0A917YQY3"/>
<dbReference type="GO" id="GO:0046656">
    <property type="term" value="P:folic acid biosynthetic process"/>
    <property type="evidence" value="ECO:0007669"/>
    <property type="project" value="UniProtKB-KW"/>
</dbReference>
<dbReference type="PANTHER" id="PTHR43071:SF2">
    <property type="entry name" value="2-AMINO-4-HYDROXY-6-HYDROXYMETHYLDIHYDROPTERIDINE PYROPHOSPHOKINASE"/>
    <property type="match status" value="1"/>
</dbReference>
<evidence type="ECO:0000256" key="3">
    <source>
        <dbReference type="ARBA" id="ARBA00022679"/>
    </source>
</evidence>
<dbReference type="EC" id="2.7.6.3" evidence="2"/>
<evidence type="ECO:0000259" key="8">
    <source>
        <dbReference type="PROSITE" id="PS00794"/>
    </source>
</evidence>
<sequence length="165" mass="18814">MALIFISLGSNVEREKHTRAGLDALYEVFGLLQLSSLYESEAVGFDGSAFFNMVISAHTQLSVEEVVATLKTIERQNGRLHGDKKFAPRTLDLDLLLYDDLVQANPVELPRAEIIHNAFVLWPLAELAPQRCHPIAQTSYQQLWQDYNKDSQKLWKVDFNWKPSL</sequence>
<accession>A0A917YQY3</accession>
<keyword evidence="6" id="KW-0067">ATP-binding</keyword>
<proteinExistence type="predicted"/>
<dbReference type="NCBIfam" id="TIGR01498">
    <property type="entry name" value="folK"/>
    <property type="match status" value="1"/>
</dbReference>
<gene>
    <name evidence="9" type="ORF">GCM10010982_02060</name>
</gene>
<reference evidence="9" key="1">
    <citation type="journal article" date="2014" name="Int. J. Syst. Evol. Microbiol.">
        <title>Complete genome sequence of Corynebacterium casei LMG S-19264T (=DSM 44701T), isolated from a smear-ripened cheese.</title>
        <authorList>
            <consortium name="US DOE Joint Genome Institute (JGI-PGF)"/>
            <person name="Walter F."/>
            <person name="Albersmeier A."/>
            <person name="Kalinowski J."/>
            <person name="Ruckert C."/>
        </authorList>
    </citation>
    <scope>NUCLEOTIDE SEQUENCE</scope>
    <source>
        <strain evidence="9">CGMCC 1.7086</strain>
    </source>
</reference>
<dbReference type="Proteomes" id="UP000606935">
    <property type="component" value="Unassembled WGS sequence"/>
</dbReference>
<evidence type="ECO:0000256" key="5">
    <source>
        <dbReference type="ARBA" id="ARBA00022777"/>
    </source>
</evidence>
<name>A0A917YQY3_9ALTE</name>
<protein>
    <recommendedName>
        <fullName evidence="2">2-amino-4-hydroxy-6-hydroxymethyldihydropteridine diphosphokinase</fullName>
        <ecNumber evidence="2">2.7.6.3</ecNumber>
    </recommendedName>
</protein>
<evidence type="ECO:0000313" key="9">
    <source>
        <dbReference type="EMBL" id="GGO63916.1"/>
    </source>
</evidence>
<dbReference type="GO" id="GO:0003848">
    <property type="term" value="F:2-amino-4-hydroxy-6-hydroxymethyldihydropteridine diphosphokinase activity"/>
    <property type="evidence" value="ECO:0007669"/>
    <property type="project" value="UniProtKB-EC"/>
</dbReference>
<dbReference type="GO" id="GO:0016301">
    <property type="term" value="F:kinase activity"/>
    <property type="evidence" value="ECO:0007669"/>
    <property type="project" value="UniProtKB-KW"/>
</dbReference>
<keyword evidence="5" id="KW-0418">Kinase</keyword>
<keyword evidence="10" id="KW-1185">Reference proteome</keyword>
<evidence type="ECO:0000256" key="6">
    <source>
        <dbReference type="ARBA" id="ARBA00022840"/>
    </source>
</evidence>
<dbReference type="PROSITE" id="PS00794">
    <property type="entry name" value="HPPK"/>
    <property type="match status" value="1"/>
</dbReference>
<dbReference type="PANTHER" id="PTHR43071">
    <property type="entry name" value="2-AMINO-4-HYDROXY-6-HYDROXYMETHYLDIHYDROPTERIDINE PYROPHOSPHOKINASE"/>
    <property type="match status" value="1"/>
</dbReference>
<keyword evidence="3" id="KW-0808">Transferase</keyword>
<keyword evidence="4" id="KW-0547">Nucleotide-binding</keyword>
<comment type="caution">
    <text evidence="9">The sequence shown here is derived from an EMBL/GenBank/DDBJ whole genome shotgun (WGS) entry which is preliminary data.</text>
</comment>
<dbReference type="EMBL" id="BMLS01000001">
    <property type="protein sequence ID" value="GGO63916.1"/>
    <property type="molecule type" value="Genomic_DNA"/>
</dbReference>
<dbReference type="Gene3D" id="3.30.70.560">
    <property type="entry name" value="7,8-Dihydro-6-hydroxymethylpterin-pyrophosphokinase HPPK"/>
    <property type="match status" value="1"/>
</dbReference>
<dbReference type="Pfam" id="PF01288">
    <property type="entry name" value="HPPK"/>
    <property type="match status" value="1"/>
</dbReference>
<evidence type="ECO:0000256" key="2">
    <source>
        <dbReference type="ARBA" id="ARBA00013253"/>
    </source>
</evidence>
<organism evidence="9 10">
    <name type="scientific">Bowmanella pacifica</name>
    <dbReference type="NCBI Taxonomy" id="502051"/>
    <lineage>
        <taxon>Bacteria</taxon>
        <taxon>Pseudomonadati</taxon>
        <taxon>Pseudomonadota</taxon>
        <taxon>Gammaproteobacteria</taxon>
        <taxon>Alteromonadales</taxon>
        <taxon>Alteromonadaceae</taxon>
        <taxon>Bowmanella</taxon>
    </lineage>
</organism>
<dbReference type="CDD" id="cd00483">
    <property type="entry name" value="HPPK"/>
    <property type="match status" value="1"/>
</dbReference>
<comment type="pathway">
    <text evidence="1">Cofactor biosynthesis; tetrahydrofolate biosynthesis; 2-amino-4-hydroxy-6-hydroxymethyl-7,8-dihydropteridine diphosphate from 7,8-dihydroneopterin triphosphate: step 4/4.</text>
</comment>
<dbReference type="GO" id="GO:0005524">
    <property type="term" value="F:ATP binding"/>
    <property type="evidence" value="ECO:0007669"/>
    <property type="project" value="UniProtKB-KW"/>
</dbReference>